<keyword evidence="1" id="KW-1133">Transmembrane helix</keyword>
<feature type="transmembrane region" description="Helical" evidence="1">
    <location>
        <begin position="7"/>
        <end position="32"/>
    </location>
</feature>
<gene>
    <name evidence="2" type="ORF">mv_R953</name>
</gene>
<sequence>MCLFRRILILFINTLINIWKNSMGLIFSLIILKIEIILATKLDIMTHVNDTIITLNIQFFKNLNI</sequence>
<evidence type="ECO:0000313" key="2">
    <source>
        <dbReference type="EMBL" id="AEX63155.1"/>
    </source>
</evidence>
<keyword evidence="1" id="KW-0472">Membrane</keyword>
<reference evidence="2" key="1">
    <citation type="submission" date="2011-10" db="EMBL/GenBank/DDBJ databases">
        <title>Provirophages and transpovirons: unique mobilome of giant viruses.</title>
        <authorList>
            <person name="Desnues C."/>
            <person name="LaScola B."/>
            <person name="Yutin N."/>
            <person name="Fournous G."/>
            <person name="Koonin E."/>
            <person name="Raoult D."/>
        </authorList>
    </citation>
    <scope>NUCLEOTIDE SEQUENCE</scope>
    <source>
        <strain evidence="2">Mv13-mv</strain>
    </source>
</reference>
<proteinExistence type="predicted"/>
<accession>H2EF90</accession>
<protein>
    <submittedName>
        <fullName evidence="2">Uncharacterized protein</fullName>
    </submittedName>
</protein>
<evidence type="ECO:0000256" key="1">
    <source>
        <dbReference type="SAM" id="Phobius"/>
    </source>
</evidence>
<name>H2EF90_9VIRU</name>
<keyword evidence="1" id="KW-0812">Transmembrane</keyword>
<dbReference type="EMBL" id="JN885999">
    <property type="protein sequence ID" value="AEX63155.1"/>
    <property type="molecule type" value="Genomic_DNA"/>
</dbReference>
<organism evidence="2">
    <name type="scientific">Moumouvirus sp. 'Monve'</name>
    <dbReference type="NCBI Taxonomy" id="1128131"/>
    <lineage>
        <taxon>Viruses</taxon>
        <taxon>Varidnaviria</taxon>
        <taxon>Bamfordvirae</taxon>
        <taxon>Nucleocytoviricota</taxon>
        <taxon>Megaviricetes</taxon>
        <taxon>Imitervirales</taxon>
        <taxon>Mimiviridae</taxon>
        <taxon>Megamimivirinae</taxon>
        <taxon>Moumouvirus</taxon>
    </lineage>
</organism>